<proteinExistence type="predicted"/>
<evidence type="ECO:0008006" key="3">
    <source>
        <dbReference type="Google" id="ProtNLM"/>
    </source>
</evidence>
<accession>A0A6A6Q8Y8</accession>
<reference evidence="1" key="1">
    <citation type="journal article" date="2020" name="Stud. Mycol.">
        <title>101 Dothideomycetes genomes: a test case for predicting lifestyles and emergence of pathogens.</title>
        <authorList>
            <person name="Haridas S."/>
            <person name="Albert R."/>
            <person name="Binder M."/>
            <person name="Bloem J."/>
            <person name="Labutti K."/>
            <person name="Salamov A."/>
            <person name="Andreopoulos B."/>
            <person name="Baker S."/>
            <person name="Barry K."/>
            <person name="Bills G."/>
            <person name="Bluhm B."/>
            <person name="Cannon C."/>
            <person name="Castanera R."/>
            <person name="Culley D."/>
            <person name="Daum C."/>
            <person name="Ezra D."/>
            <person name="Gonzalez J."/>
            <person name="Henrissat B."/>
            <person name="Kuo A."/>
            <person name="Liang C."/>
            <person name="Lipzen A."/>
            <person name="Lutzoni F."/>
            <person name="Magnuson J."/>
            <person name="Mondo S."/>
            <person name="Nolan M."/>
            <person name="Ohm R."/>
            <person name="Pangilinan J."/>
            <person name="Park H.-J."/>
            <person name="Ramirez L."/>
            <person name="Alfaro M."/>
            <person name="Sun H."/>
            <person name="Tritt A."/>
            <person name="Yoshinaga Y."/>
            <person name="Zwiers L.-H."/>
            <person name="Turgeon B."/>
            <person name="Goodwin S."/>
            <person name="Spatafora J."/>
            <person name="Crous P."/>
            <person name="Grigoriev I."/>
        </authorList>
    </citation>
    <scope>NUCLEOTIDE SEQUENCE</scope>
    <source>
        <strain evidence="1">CBS 269.34</strain>
    </source>
</reference>
<protein>
    <recommendedName>
        <fullName evidence="3">F-box domain-containing protein</fullName>
    </recommendedName>
</protein>
<sequence>MVSASPADPGCLSLQPSSRLSFLSLPRELRDIVYQHALQSRRSAGLSRLWLHHMRSTYYPLTILLLNRQIKEEFIAVAAKHIGIFVLDVEEASTGSLVDGKEHKLVSYFPFEKRKIKGSNSRSGLVEFDPLWFKYVPRLRISATIFRGEVDDKNEHLLKYDRLKVVEVLVERYKLGLLEEVKELEVQIVASFVVKQEWIWKWLEPLKELPMLKSICVRRPGPEAWWFKEV</sequence>
<dbReference type="Proteomes" id="UP000799750">
    <property type="component" value="Unassembled WGS sequence"/>
</dbReference>
<gene>
    <name evidence="1" type="ORF">BU16DRAFT_227299</name>
</gene>
<organism evidence="1 2">
    <name type="scientific">Lophium mytilinum</name>
    <dbReference type="NCBI Taxonomy" id="390894"/>
    <lineage>
        <taxon>Eukaryota</taxon>
        <taxon>Fungi</taxon>
        <taxon>Dikarya</taxon>
        <taxon>Ascomycota</taxon>
        <taxon>Pezizomycotina</taxon>
        <taxon>Dothideomycetes</taxon>
        <taxon>Pleosporomycetidae</taxon>
        <taxon>Mytilinidiales</taxon>
        <taxon>Mytilinidiaceae</taxon>
        <taxon>Lophium</taxon>
    </lineage>
</organism>
<keyword evidence="2" id="KW-1185">Reference proteome</keyword>
<name>A0A6A6Q8Y8_9PEZI</name>
<evidence type="ECO:0000313" key="2">
    <source>
        <dbReference type="Proteomes" id="UP000799750"/>
    </source>
</evidence>
<evidence type="ECO:0000313" key="1">
    <source>
        <dbReference type="EMBL" id="KAF2488464.1"/>
    </source>
</evidence>
<dbReference type="AlphaFoldDB" id="A0A6A6Q8Y8"/>
<dbReference type="EMBL" id="MU004203">
    <property type="protein sequence ID" value="KAF2488464.1"/>
    <property type="molecule type" value="Genomic_DNA"/>
</dbReference>